<proteinExistence type="predicted"/>
<evidence type="ECO:0000313" key="4">
    <source>
        <dbReference type="Proteomes" id="UP000193218"/>
    </source>
</evidence>
<name>A0A1Y1UIZ8_9TREE</name>
<dbReference type="Pfam" id="PF13810">
    <property type="entry name" value="DUF4185"/>
    <property type="match status" value="1"/>
</dbReference>
<dbReference type="InterPro" id="IPR025442">
    <property type="entry name" value="DUF4185"/>
</dbReference>
<dbReference type="AlphaFoldDB" id="A0A1Y1UIZ8"/>
<reference evidence="3 4" key="1">
    <citation type="submission" date="2017-03" db="EMBL/GenBank/DDBJ databases">
        <title>Widespread Adenine N6-methylation of Active Genes in Fungi.</title>
        <authorList>
            <consortium name="DOE Joint Genome Institute"/>
            <person name="Mondo S.J."/>
            <person name="Dannebaum R.O."/>
            <person name="Kuo R.C."/>
            <person name="Louie K.B."/>
            <person name="Bewick A.J."/>
            <person name="Labutti K."/>
            <person name="Haridas S."/>
            <person name="Kuo A."/>
            <person name="Salamov A."/>
            <person name="Ahrendt S.R."/>
            <person name="Lau R."/>
            <person name="Bowen B.P."/>
            <person name="Lipzen A."/>
            <person name="Sullivan W."/>
            <person name="Andreopoulos W.B."/>
            <person name="Clum A."/>
            <person name="Lindquist E."/>
            <person name="Daum C."/>
            <person name="Northen T.R."/>
            <person name="Ramamoorthy G."/>
            <person name="Schmitz R.J."/>
            <person name="Gryganskyi A."/>
            <person name="Culley D."/>
            <person name="Magnuson J."/>
            <person name="James T.Y."/>
            <person name="O'Malley M.A."/>
            <person name="Stajich J.E."/>
            <person name="Spatafora J.W."/>
            <person name="Visel A."/>
            <person name="Grigoriev I.V."/>
        </authorList>
    </citation>
    <scope>NUCLEOTIDE SEQUENCE [LARGE SCALE GENOMIC DNA]</scope>
    <source>
        <strain evidence="3 4">NRRL Y-17943</strain>
    </source>
</reference>
<dbReference type="GeneID" id="33557480"/>
<feature type="chain" id="PRO_5013073194" description="DUF4185 domain-containing protein" evidence="1">
    <location>
        <begin position="18"/>
        <end position="401"/>
    </location>
</feature>
<dbReference type="Proteomes" id="UP000193218">
    <property type="component" value="Unassembled WGS sequence"/>
</dbReference>
<gene>
    <name evidence="3" type="ORF">BD324DRAFT_624229</name>
</gene>
<accession>A0A1Y1UIZ8</accession>
<keyword evidence="1" id="KW-0732">Signal</keyword>
<comment type="caution">
    <text evidence="3">The sequence shown here is derived from an EMBL/GenBank/DDBJ whole genome shotgun (WGS) entry which is preliminary data.</text>
</comment>
<organism evidence="3 4">
    <name type="scientific">Kockovaella imperatae</name>
    <dbReference type="NCBI Taxonomy" id="4999"/>
    <lineage>
        <taxon>Eukaryota</taxon>
        <taxon>Fungi</taxon>
        <taxon>Dikarya</taxon>
        <taxon>Basidiomycota</taxon>
        <taxon>Agaricomycotina</taxon>
        <taxon>Tremellomycetes</taxon>
        <taxon>Tremellales</taxon>
        <taxon>Cuniculitremaceae</taxon>
        <taxon>Kockovaella</taxon>
    </lineage>
</organism>
<dbReference type="InParanoid" id="A0A1Y1UIZ8"/>
<evidence type="ECO:0000259" key="2">
    <source>
        <dbReference type="Pfam" id="PF13810"/>
    </source>
</evidence>
<feature type="signal peptide" evidence="1">
    <location>
        <begin position="1"/>
        <end position="17"/>
    </location>
</feature>
<feature type="domain" description="DUF4185" evidence="2">
    <location>
        <begin position="231"/>
        <end position="385"/>
    </location>
</feature>
<dbReference type="RefSeq" id="XP_021872008.1">
    <property type="nucleotide sequence ID" value="XM_022015671.1"/>
</dbReference>
<protein>
    <recommendedName>
        <fullName evidence="2">DUF4185 domain-containing protein</fullName>
    </recommendedName>
</protein>
<keyword evidence="4" id="KW-1185">Reference proteome</keyword>
<evidence type="ECO:0000256" key="1">
    <source>
        <dbReference type="SAM" id="SignalP"/>
    </source>
</evidence>
<dbReference type="OrthoDB" id="2583188at2759"/>
<dbReference type="EMBL" id="NBSH01000005">
    <property type="protein sequence ID" value="ORX38021.1"/>
    <property type="molecule type" value="Genomic_DNA"/>
</dbReference>
<evidence type="ECO:0000313" key="3">
    <source>
        <dbReference type="EMBL" id="ORX38021.1"/>
    </source>
</evidence>
<sequence length="401" mass="43782">MLAQVLVALATSALTLAAPTKTENRRSAASPSIASVETVAITLNPHLQRDSCISASELINDRVLWLCRDTLILEDETLNDYQDLPVSSTVGWSDMSNGSPLLVPIPADQGDKPITQPFSKQLTLYGQNESSPFLYYAADQCPSSGQCDGPGAVRNVEWPDAPLYITNTASDGTVTGYMYSTRGVTGDNQPATTLYEVTYTPGDDPLALPTATMIAEEFFPRFAWNYGAMGGIIDDGYLYLWGVTYDFGVFNNNQTVGLARVPVGSITNINDYQYYYPSTSTWSSVQPNIYDASANVNIDGIFGQGTFFYSSYYGRYVYVGQLGTIDGEMLIAAATASSPEGPWSAQSNQYQIDPDYSYSLAAHPEMSGNLPSNQIYLTYTQNVKYDNDNQYVTPLLIMTLA</sequence>